<organism evidence="2 3">
    <name type="scientific">Candidatus Onthovivens merdipullorum</name>
    <dbReference type="NCBI Taxonomy" id="2840889"/>
    <lineage>
        <taxon>Bacteria</taxon>
        <taxon>Bacillati</taxon>
        <taxon>Bacillota</taxon>
        <taxon>Bacilli</taxon>
        <taxon>Bacillales</taxon>
        <taxon>Candidatus Onthovivens</taxon>
    </lineage>
</organism>
<protein>
    <submittedName>
        <fullName evidence="2">Extracellular solute-binding protein</fullName>
    </submittedName>
</protein>
<evidence type="ECO:0000313" key="3">
    <source>
        <dbReference type="Proteomes" id="UP000823613"/>
    </source>
</evidence>
<dbReference type="InterPro" id="IPR006059">
    <property type="entry name" value="SBP"/>
</dbReference>
<dbReference type="Pfam" id="PF13416">
    <property type="entry name" value="SBP_bac_8"/>
    <property type="match status" value="1"/>
</dbReference>
<dbReference type="EMBL" id="JADIMY010000111">
    <property type="protein sequence ID" value="MBO8427970.1"/>
    <property type="molecule type" value="Genomic_DNA"/>
</dbReference>
<evidence type="ECO:0000313" key="2">
    <source>
        <dbReference type="EMBL" id="MBO8427970.1"/>
    </source>
</evidence>
<keyword evidence="1" id="KW-0732">Signal</keyword>
<name>A0A9D9GUW5_9BACL</name>
<comment type="caution">
    <text evidence="2">The sequence shown here is derived from an EMBL/GenBank/DDBJ whole genome shotgun (WGS) entry which is preliminary data.</text>
</comment>
<feature type="signal peptide" evidence="1">
    <location>
        <begin position="1"/>
        <end position="20"/>
    </location>
</feature>
<dbReference type="AlphaFoldDB" id="A0A9D9GUW5"/>
<dbReference type="Proteomes" id="UP000823613">
    <property type="component" value="Unassembled WGS sequence"/>
</dbReference>
<gene>
    <name evidence="2" type="ORF">IAC58_05465</name>
</gene>
<dbReference type="Gene3D" id="3.40.190.10">
    <property type="entry name" value="Periplasmic binding protein-like II"/>
    <property type="match status" value="1"/>
</dbReference>
<accession>A0A9D9GUW5</accession>
<dbReference type="InterPro" id="IPR050490">
    <property type="entry name" value="Bact_solute-bd_prot1"/>
</dbReference>
<reference evidence="2" key="1">
    <citation type="submission" date="2020-10" db="EMBL/GenBank/DDBJ databases">
        <authorList>
            <person name="Gilroy R."/>
        </authorList>
    </citation>
    <scope>NUCLEOTIDE SEQUENCE</scope>
    <source>
        <strain evidence="2">11159</strain>
    </source>
</reference>
<dbReference type="PROSITE" id="PS51257">
    <property type="entry name" value="PROKAR_LIPOPROTEIN"/>
    <property type="match status" value="1"/>
</dbReference>
<dbReference type="PANTHER" id="PTHR43649:SF12">
    <property type="entry name" value="DIACETYLCHITOBIOSE BINDING PROTEIN DASA"/>
    <property type="match status" value="1"/>
</dbReference>
<proteinExistence type="predicted"/>
<dbReference type="PANTHER" id="PTHR43649">
    <property type="entry name" value="ARABINOSE-BINDING PROTEIN-RELATED"/>
    <property type="match status" value="1"/>
</dbReference>
<evidence type="ECO:0000256" key="1">
    <source>
        <dbReference type="SAM" id="SignalP"/>
    </source>
</evidence>
<feature type="chain" id="PRO_5038986145" evidence="1">
    <location>
        <begin position="21"/>
        <end position="531"/>
    </location>
</feature>
<sequence>MRRNKTLIVPLALLALGALTGCRSRENTDPNHIVFLSNLRTDRDSEASWINDVIDQFEAKYPGLTVEWIGGGDYPDINETLQDSIRTPRNLPNMAVVYPDYIVNWIENGTIVNLEPLMSDDTIGFGKDTDASGTTINDPSTAQDDIVQNYLTENQNYVKEGTYTLPFGKTSEVMYYNPAKLEEEGITLPEDITTFDFADMLNAARTIVGNNPEDYTTDGTAVIGYQSSSNFFITMCQMLGIPYASNEDTNGDGHLTKTEEVLFNNPQAKALVKAMKGWYDDHLFTTADLITAENNREAWIEDGFRAGTMYFCIDSTKGYTYFNYFDATEYDGDGEDANPIAWNVFTSNPNVTLVPSVNASELGLGNQSNTDVRTAMSQGGSIAFFNKGDEANRNAFLFYKFMTNTVNNANFSVASGTSPIRESSFREKVVTDVTAKADQTFGNLTQEANNAWNTEDTSARNDMFLGKIYEAFDSYATNDNYYMAPVNMFSEETRNAVDNIMTQVLVQYDESKDGDLDNYIDRVFQDAYNNI</sequence>
<dbReference type="SUPFAM" id="SSF53850">
    <property type="entry name" value="Periplasmic binding protein-like II"/>
    <property type="match status" value="1"/>
</dbReference>
<reference evidence="2" key="2">
    <citation type="journal article" date="2021" name="PeerJ">
        <title>Extensive microbial diversity within the chicken gut microbiome revealed by metagenomics and culture.</title>
        <authorList>
            <person name="Gilroy R."/>
            <person name="Ravi A."/>
            <person name="Getino M."/>
            <person name="Pursley I."/>
            <person name="Horton D.L."/>
            <person name="Alikhan N.F."/>
            <person name="Baker D."/>
            <person name="Gharbi K."/>
            <person name="Hall N."/>
            <person name="Watson M."/>
            <person name="Adriaenssens E.M."/>
            <person name="Foster-Nyarko E."/>
            <person name="Jarju S."/>
            <person name="Secka A."/>
            <person name="Antonio M."/>
            <person name="Oren A."/>
            <person name="Chaudhuri R.R."/>
            <person name="La Ragione R."/>
            <person name="Hildebrand F."/>
            <person name="Pallen M.J."/>
        </authorList>
    </citation>
    <scope>NUCLEOTIDE SEQUENCE</scope>
    <source>
        <strain evidence="2">11159</strain>
    </source>
</reference>